<dbReference type="AlphaFoldDB" id="A0A369JTF9"/>
<protein>
    <recommendedName>
        <fullName evidence="2">factor independent urate hydroxylase</fullName>
        <ecNumber evidence="2">1.7.3.3</ecNumber>
    </recommendedName>
</protein>
<keyword evidence="5" id="KW-0472">Membrane</keyword>
<dbReference type="STRING" id="39966.A0A369JTF9"/>
<sequence>MTHHVSLLRRFINPSSIVLSSESDLVRLLRVVREGKWHHVVEYNVTALLEGDIDVSYTQADNSVIIATDSSSFFPALQGRTGKKIGVVGHLELMFIKMPRYSMGQRIGDTNEGSMNQRNNVLSAQRQPSETVTSRPRGVSISIFRYYLILIIVDFIWAWAIVRAEIVS</sequence>
<evidence type="ECO:0000256" key="4">
    <source>
        <dbReference type="ARBA" id="ARBA00023002"/>
    </source>
</evidence>
<comment type="caution">
    <text evidence="6">The sequence shown here is derived from an EMBL/GenBank/DDBJ whole genome shotgun (WGS) entry which is preliminary data.</text>
</comment>
<evidence type="ECO:0000313" key="6">
    <source>
        <dbReference type="EMBL" id="RDB22983.1"/>
    </source>
</evidence>
<proteinExistence type="predicted"/>
<dbReference type="GO" id="GO:0004846">
    <property type="term" value="F:urate oxidase activity"/>
    <property type="evidence" value="ECO:0007669"/>
    <property type="project" value="UniProtKB-EC"/>
</dbReference>
<keyword evidence="3" id="KW-0659">Purine metabolism</keyword>
<dbReference type="Pfam" id="PF01014">
    <property type="entry name" value="Uricase"/>
    <property type="match status" value="1"/>
</dbReference>
<reference evidence="6" key="1">
    <citation type="submission" date="2018-04" db="EMBL/GenBank/DDBJ databases">
        <title>Whole genome sequencing of Hypsizygus marmoreus.</title>
        <authorList>
            <person name="Choi I.-G."/>
            <person name="Min B."/>
            <person name="Kim J.-G."/>
            <person name="Kim S."/>
            <person name="Oh Y.-L."/>
            <person name="Kong W.-S."/>
            <person name="Park H."/>
            <person name="Jeong J."/>
            <person name="Song E.-S."/>
        </authorList>
    </citation>
    <scope>NUCLEOTIDE SEQUENCE [LARGE SCALE GENOMIC DNA]</scope>
    <source>
        <strain evidence="6">51987-8</strain>
    </source>
</reference>
<dbReference type="InParanoid" id="A0A369JTF9"/>
<evidence type="ECO:0000256" key="1">
    <source>
        <dbReference type="ARBA" id="ARBA00004831"/>
    </source>
</evidence>
<keyword evidence="5" id="KW-0812">Transmembrane</keyword>
<keyword evidence="4" id="KW-0560">Oxidoreductase</keyword>
<dbReference type="Proteomes" id="UP000076154">
    <property type="component" value="Unassembled WGS sequence"/>
</dbReference>
<evidence type="ECO:0000256" key="5">
    <source>
        <dbReference type="SAM" id="Phobius"/>
    </source>
</evidence>
<gene>
    <name evidence="6" type="ORF">Hypma_009915</name>
</gene>
<evidence type="ECO:0000256" key="2">
    <source>
        <dbReference type="ARBA" id="ARBA00012598"/>
    </source>
</evidence>
<name>A0A369JTF9_HYPMA</name>
<dbReference type="GO" id="GO:0006144">
    <property type="term" value="P:purine nucleobase metabolic process"/>
    <property type="evidence" value="ECO:0007669"/>
    <property type="project" value="UniProtKB-KW"/>
</dbReference>
<keyword evidence="7" id="KW-1185">Reference proteome</keyword>
<dbReference type="Gene3D" id="3.10.270.10">
    <property type="entry name" value="Urate Oxidase"/>
    <property type="match status" value="1"/>
</dbReference>
<dbReference type="EC" id="1.7.3.3" evidence="2"/>
<dbReference type="SUPFAM" id="SSF55620">
    <property type="entry name" value="Tetrahydrobiopterin biosynthesis enzymes-like"/>
    <property type="match status" value="1"/>
</dbReference>
<dbReference type="GO" id="GO:0019628">
    <property type="term" value="P:urate catabolic process"/>
    <property type="evidence" value="ECO:0007669"/>
    <property type="project" value="UniProtKB-UniPathway"/>
</dbReference>
<evidence type="ECO:0000256" key="3">
    <source>
        <dbReference type="ARBA" id="ARBA00022631"/>
    </source>
</evidence>
<dbReference type="OrthoDB" id="9992118at2759"/>
<organism evidence="6 7">
    <name type="scientific">Hypsizygus marmoreus</name>
    <name type="common">White beech mushroom</name>
    <name type="synonym">Agaricus marmoreus</name>
    <dbReference type="NCBI Taxonomy" id="39966"/>
    <lineage>
        <taxon>Eukaryota</taxon>
        <taxon>Fungi</taxon>
        <taxon>Dikarya</taxon>
        <taxon>Basidiomycota</taxon>
        <taxon>Agaricomycotina</taxon>
        <taxon>Agaricomycetes</taxon>
        <taxon>Agaricomycetidae</taxon>
        <taxon>Agaricales</taxon>
        <taxon>Tricholomatineae</taxon>
        <taxon>Lyophyllaceae</taxon>
        <taxon>Hypsizygus</taxon>
    </lineage>
</organism>
<accession>A0A369JTF9</accession>
<feature type="transmembrane region" description="Helical" evidence="5">
    <location>
        <begin position="144"/>
        <end position="162"/>
    </location>
</feature>
<dbReference type="UniPathway" id="UPA00394">
    <property type="reaction ID" value="UER00650"/>
</dbReference>
<dbReference type="InterPro" id="IPR002042">
    <property type="entry name" value="Uricase"/>
</dbReference>
<comment type="pathway">
    <text evidence="1">Purine metabolism; urate degradation; (S)-allantoin from urate: step 1/3.</text>
</comment>
<keyword evidence="5" id="KW-1133">Transmembrane helix</keyword>
<evidence type="ECO:0000313" key="7">
    <source>
        <dbReference type="Proteomes" id="UP000076154"/>
    </source>
</evidence>
<dbReference type="EMBL" id="LUEZ02000048">
    <property type="protein sequence ID" value="RDB22983.1"/>
    <property type="molecule type" value="Genomic_DNA"/>
</dbReference>